<gene>
    <name evidence="2" type="ORF">UFOVP435_17</name>
</gene>
<evidence type="ECO:0000256" key="1">
    <source>
        <dbReference type="SAM" id="Phobius"/>
    </source>
</evidence>
<keyword evidence="1" id="KW-0472">Membrane</keyword>
<keyword evidence="1" id="KW-0812">Transmembrane</keyword>
<accession>A0A6J5M952</accession>
<sequence length="480" mass="48330">MPDNVTANPGAGGAAFRTLSDGLVNWPASVVAYATTVADGANVLQPVTPGFGMPVAQQGAWSFTLTGTAAVTGPLTNAQLRATAVPVSGPLTDAELRASAVSVSGPLTNAQLRAAAVPVLGPLTDAELRAAAVPVSGPLTDTQLRAAAVPVSATALPLPAGAAAETTLVALNTKIPALGQAAMAASQPVAIASDQSPIPTVENATVLIGAAAQTAIVNNILPAASGAAATPCENFRAATVQVVSTGTAGTFIFEQSNDDVNFVPLPVFNAALVTGVPITAAITATASAILYTFPIRARFVRLRIATLITGGSIQAFTRLSSEPWTAAAQLVASNSAANMQVTASGTVANGAGTARIGFVATAGIWFDDSTTVLAANAPFTGTSRDLTVTATATAFANAATYAKEFRVSAESDVAGTLWIEASRDNTVWRRMKSVATAAIPGGGFAAEIIHQPSWRFVRVGFTNGATVQARFTIGSMAMAA</sequence>
<organism evidence="2">
    <name type="scientific">uncultured Caudovirales phage</name>
    <dbReference type="NCBI Taxonomy" id="2100421"/>
    <lineage>
        <taxon>Viruses</taxon>
        <taxon>Duplodnaviria</taxon>
        <taxon>Heunggongvirae</taxon>
        <taxon>Uroviricota</taxon>
        <taxon>Caudoviricetes</taxon>
        <taxon>Peduoviridae</taxon>
        <taxon>Maltschvirus</taxon>
        <taxon>Maltschvirus maltsch</taxon>
    </lineage>
</organism>
<dbReference type="EMBL" id="LR796416">
    <property type="protein sequence ID" value="CAB4142742.1"/>
    <property type="molecule type" value="Genomic_DNA"/>
</dbReference>
<reference evidence="2" key="1">
    <citation type="submission" date="2020-04" db="EMBL/GenBank/DDBJ databases">
        <authorList>
            <person name="Chiriac C."/>
            <person name="Salcher M."/>
            <person name="Ghai R."/>
            <person name="Kavagutti S V."/>
        </authorList>
    </citation>
    <scope>NUCLEOTIDE SEQUENCE</scope>
</reference>
<feature type="transmembrane region" description="Helical" evidence="1">
    <location>
        <begin position="267"/>
        <end position="293"/>
    </location>
</feature>
<keyword evidence="1" id="KW-1133">Transmembrane helix</keyword>
<proteinExistence type="predicted"/>
<evidence type="ECO:0000313" key="2">
    <source>
        <dbReference type="EMBL" id="CAB4142742.1"/>
    </source>
</evidence>
<protein>
    <submittedName>
        <fullName evidence="2">Uncharacterized protein</fullName>
    </submittedName>
</protein>
<name>A0A6J5M952_9CAUD</name>